<dbReference type="NCBIfam" id="TIGR00277">
    <property type="entry name" value="HDIG"/>
    <property type="match status" value="1"/>
</dbReference>
<keyword evidence="1" id="KW-0540">Nuclease</keyword>
<reference evidence="9" key="1">
    <citation type="journal article" date="2020" name="mSystems">
        <title>Genome- and Community-Level Interaction Insights into Carbon Utilization and Element Cycling Functions of Hydrothermarchaeota in Hydrothermal Sediment.</title>
        <authorList>
            <person name="Zhou Z."/>
            <person name="Liu Y."/>
            <person name="Xu W."/>
            <person name="Pan J."/>
            <person name="Luo Z.H."/>
            <person name="Li M."/>
        </authorList>
    </citation>
    <scope>NUCLEOTIDE SEQUENCE [LARGE SCALE GENOMIC DNA]</scope>
    <source>
        <strain evidence="9">HyVt-76</strain>
    </source>
</reference>
<dbReference type="CDD" id="cd22431">
    <property type="entry name" value="KH-I_RNaseY"/>
    <property type="match status" value="1"/>
</dbReference>
<dbReference type="GO" id="GO:0003723">
    <property type="term" value="F:RNA binding"/>
    <property type="evidence" value="ECO:0007669"/>
    <property type="project" value="UniProtKB-UniRule"/>
</dbReference>
<dbReference type="SMART" id="SM00471">
    <property type="entry name" value="HDc"/>
    <property type="match status" value="1"/>
</dbReference>
<evidence type="ECO:0000256" key="5">
    <source>
        <dbReference type="NCBIfam" id="TIGR03319"/>
    </source>
</evidence>
<dbReference type="EC" id="3.1.-.-" evidence="5"/>
<gene>
    <name evidence="9" type="primary">rny</name>
    <name evidence="9" type="ORF">ENL21_07225</name>
</gene>
<dbReference type="SUPFAM" id="SSF54791">
    <property type="entry name" value="Eukaryotic type KH-domain (KH-domain type I)"/>
    <property type="match status" value="1"/>
</dbReference>
<dbReference type="InterPro" id="IPR004087">
    <property type="entry name" value="KH_dom"/>
</dbReference>
<dbReference type="HAMAP" id="MF_00335">
    <property type="entry name" value="RNase_Y"/>
    <property type="match status" value="1"/>
</dbReference>
<dbReference type="GO" id="GO:0016020">
    <property type="term" value="C:membrane"/>
    <property type="evidence" value="ECO:0007669"/>
    <property type="project" value="InterPro"/>
</dbReference>
<dbReference type="InterPro" id="IPR003607">
    <property type="entry name" value="HD/PDEase_dom"/>
</dbReference>
<protein>
    <recommendedName>
        <fullName evidence="5">Ribonuclease Y</fullName>
        <ecNumber evidence="5">3.1.-.-</ecNumber>
    </recommendedName>
</protein>
<dbReference type="CDD" id="cd00077">
    <property type="entry name" value="HDc"/>
    <property type="match status" value="1"/>
</dbReference>
<dbReference type="InterPro" id="IPR004088">
    <property type="entry name" value="KH_dom_type_1"/>
</dbReference>
<organism evidence="9">
    <name type="scientific">Caldithrix abyssi</name>
    <dbReference type="NCBI Taxonomy" id="187145"/>
    <lineage>
        <taxon>Bacteria</taxon>
        <taxon>Pseudomonadati</taxon>
        <taxon>Calditrichota</taxon>
        <taxon>Calditrichia</taxon>
        <taxon>Calditrichales</taxon>
        <taxon>Calditrichaceae</taxon>
        <taxon>Caldithrix</taxon>
    </lineage>
</organism>
<sequence>KEIKQKEEKAARLENENIRREKALRREETQLKIIEARLENKEKKINELEQLLYEKHKKVDALIDEQNKKLKKITNLTIDEAKKELMKNLESQAKLEAVQLVKEIKEEAKEKAQREAKEIIAQAIENLAYEFTMESTLSTVELPSERFKGMIIGREGRNIRAFEEATGVKVIVDDTPELIVLSGYDPVAREIARLAMEYLIKGKTININTIQQMVSRAKKEVNRSIQRAADETLRELKITNVHPKMREALGRLKYRYSYGQNMLQHSKEVAYIAGSMAAELGFNVKLARRAGLFHDIGKAVSNNSEGSHVTLGLELAEACNEHEIVKNAILAHHEEAEPIHPISVLVTAADKISGSRPGARRDTLEAYTKRITKLEEIGNSFDGVAKTYAISAGREIRVIVEPDKISDEQAQVLSTDIANKIRESMEFPGQIKVCVIRQTISSKYTDDFEENMNFED</sequence>
<keyword evidence="7" id="KW-0175">Coiled coil</keyword>
<feature type="coiled-coil region" evidence="7">
    <location>
        <begin position="95"/>
        <end position="122"/>
    </location>
</feature>
<comment type="caution">
    <text evidence="9">The sequence shown here is derived from an EMBL/GenBank/DDBJ whole genome shotgun (WGS) entry which is preliminary data.</text>
</comment>
<evidence type="ECO:0000256" key="1">
    <source>
        <dbReference type="ARBA" id="ARBA00022722"/>
    </source>
</evidence>
<proteinExistence type="inferred from homology"/>
<dbReference type="PROSITE" id="PS51831">
    <property type="entry name" value="HD"/>
    <property type="match status" value="1"/>
</dbReference>
<dbReference type="SUPFAM" id="SSF109604">
    <property type="entry name" value="HD-domain/PDEase-like"/>
    <property type="match status" value="1"/>
</dbReference>
<dbReference type="Gene3D" id="1.10.3210.10">
    <property type="entry name" value="Hypothetical protein af1432"/>
    <property type="match status" value="1"/>
</dbReference>
<evidence type="ECO:0000256" key="2">
    <source>
        <dbReference type="ARBA" id="ARBA00022759"/>
    </source>
</evidence>
<dbReference type="InterPro" id="IPR006674">
    <property type="entry name" value="HD_domain"/>
</dbReference>
<dbReference type="NCBIfam" id="TIGR03319">
    <property type="entry name" value="RNase_Y"/>
    <property type="match status" value="1"/>
</dbReference>
<dbReference type="GO" id="GO:0016787">
    <property type="term" value="F:hydrolase activity"/>
    <property type="evidence" value="ECO:0007669"/>
    <property type="project" value="UniProtKB-KW"/>
</dbReference>
<dbReference type="Gene3D" id="3.30.1370.10">
    <property type="entry name" value="K Homology domain, type 1"/>
    <property type="match status" value="1"/>
</dbReference>
<dbReference type="GO" id="GO:0004521">
    <property type="term" value="F:RNA endonuclease activity"/>
    <property type="evidence" value="ECO:0007669"/>
    <property type="project" value="UniProtKB-UniRule"/>
</dbReference>
<dbReference type="InterPro" id="IPR022711">
    <property type="entry name" value="RNase_Y_N"/>
</dbReference>
<dbReference type="Pfam" id="PF12072">
    <property type="entry name" value="RNase_Y_N"/>
    <property type="match status" value="1"/>
</dbReference>
<dbReference type="PROSITE" id="PS50084">
    <property type="entry name" value="KH_TYPE_1"/>
    <property type="match status" value="1"/>
</dbReference>
<dbReference type="GO" id="GO:0006402">
    <property type="term" value="P:mRNA catabolic process"/>
    <property type="evidence" value="ECO:0007669"/>
    <property type="project" value="UniProtKB-UniRule"/>
</dbReference>
<dbReference type="Pfam" id="PF00013">
    <property type="entry name" value="KH_1"/>
    <property type="match status" value="1"/>
</dbReference>
<evidence type="ECO:0000259" key="8">
    <source>
        <dbReference type="PROSITE" id="PS51831"/>
    </source>
</evidence>
<dbReference type="InterPro" id="IPR006675">
    <property type="entry name" value="HDIG_dom"/>
</dbReference>
<evidence type="ECO:0000256" key="7">
    <source>
        <dbReference type="SAM" id="Coils"/>
    </source>
</evidence>
<feature type="coiled-coil region" evidence="7">
    <location>
        <begin position="1"/>
        <end position="65"/>
    </location>
</feature>
<evidence type="ECO:0000256" key="3">
    <source>
        <dbReference type="ARBA" id="ARBA00022801"/>
    </source>
</evidence>
<dbReference type="InterPro" id="IPR036612">
    <property type="entry name" value="KH_dom_type_1_sf"/>
</dbReference>
<dbReference type="Pfam" id="PF01966">
    <property type="entry name" value="HD"/>
    <property type="match status" value="1"/>
</dbReference>
<keyword evidence="3" id="KW-0378">Hydrolase</keyword>
<evidence type="ECO:0000313" key="9">
    <source>
        <dbReference type="EMBL" id="HHE55557.1"/>
    </source>
</evidence>
<accession>A0A7V5LJA6</accession>
<dbReference type="Proteomes" id="UP000886111">
    <property type="component" value="Unassembled WGS sequence"/>
</dbReference>
<feature type="domain" description="HD" evidence="8">
    <location>
        <begin position="262"/>
        <end position="355"/>
    </location>
</feature>
<dbReference type="AlphaFoldDB" id="A0A7V5LJA6"/>
<dbReference type="PANTHER" id="PTHR12826">
    <property type="entry name" value="RIBONUCLEASE Y"/>
    <property type="match status" value="1"/>
</dbReference>
<evidence type="ECO:0000256" key="6">
    <source>
        <dbReference type="PROSITE-ProRule" id="PRU00117"/>
    </source>
</evidence>
<name>A0A7V5LJA6_CALAY</name>
<dbReference type="EMBL" id="DRTD01000533">
    <property type="protein sequence ID" value="HHE55557.1"/>
    <property type="molecule type" value="Genomic_DNA"/>
</dbReference>
<dbReference type="InterPro" id="IPR017705">
    <property type="entry name" value="Ribonuclease_Y"/>
</dbReference>
<feature type="non-terminal residue" evidence="9">
    <location>
        <position position="1"/>
    </location>
</feature>
<evidence type="ECO:0000256" key="4">
    <source>
        <dbReference type="ARBA" id="ARBA00022884"/>
    </source>
</evidence>
<dbReference type="SMART" id="SM00322">
    <property type="entry name" value="KH"/>
    <property type="match status" value="1"/>
</dbReference>
<keyword evidence="4 6" id="KW-0694">RNA-binding</keyword>
<keyword evidence="2" id="KW-0255">Endonuclease</keyword>
<dbReference type="PANTHER" id="PTHR12826:SF15">
    <property type="entry name" value="RIBONUCLEASE Y"/>
    <property type="match status" value="1"/>
</dbReference>